<name>A0A0R2M9E3_9LACO</name>
<evidence type="ECO:0000313" key="4">
    <source>
        <dbReference type="Proteomes" id="UP000051783"/>
    </source>
</evidence>
<organism evidence="3 4">
    <name type="scientific">Lactiplantibacillus xiangfangensis</name>
    <dbReference type="NCBI Taxonomy" id="942150"/>
    <lineage>
        <taxon>Bacteria</taxon>
        <taxon>Bacillati</taxon>
        <taxon>Bacillota</taxon>
        <taxon>Bacilli</taxon>
        <taxon>Lactobacillales</taxon>
        <taxon>Lactobacillaceae</taxon>
        <taxon>Lactiplantibacillus</taxon>
    </lineage>
</organism>
<dbReference type="PATRIC" id="fig|942150.3.peg.2906"/>
<feature type="domain" description="N-acetyltransferase" evidence="2">
    <location>
        <begin position="1"/>
        <end position="135"/>
    </location>
</feature>
<keyword evidence="1 3" id="KW-0808">Transferase</keyword>
<gene>
    <name evidence="3" type="ORF">IV64_GL002793</name>
</gene>
<comment type="caution">
    <text evidence="3">The sequence shown here is derived from an EMBL/GenBank/DDBJ whole genome shotgun (WGS) entry which is preliminary data.</text>
</comment>
<dbReference type="PROSITE" id="PS51186">
    <property type="entry name" value="GNAT"/>
    <property type="match status" value="1"/>
</dbReference>
<dbReference type="PANTHER" id="PTHR13947:SF37">
    <property type="entry name" value="LD18367P"/>
    <property type="match status" value="1"/>
</dbReference>
<evidence type="ECO:0000256" key="1">
    <source>
        <dbReference type="ARBA" id="ARBA00022679"/>
    </source>
</evidence>
<keyword evidence="4" id="KW-1185">Reference proteome</keyword>
<dbReference type="InterPro" id="IPR016181">
    <property type="entry name" value="Acyl_CoA_acyltransferase"/>
</dbReference>
<sequence length="150" mass="16963">MISAVKADQLPRELLLSADPDWSIVQKYLEHAACYVEWVDDQIVGLIVLTSRDGTTDEVQNLAVAPSYQHRGIAKRLLAFAIQRCRQDKTCQALWVGTGNSSLRQLALYQHAGFEMQAVLVDYFVDNYPEPIYENGLQCKSMVRLCIKTN</sequence>
<dbReference type="OrthoDB" id="162775at2"/>
<proteinExistence type="predicted"/>
<accession>A0A0R2M9E3</accession>
<dbReference type="Proteomes" id="UP000051783">
    <property type="component" value="Unassembled WGS sequence"/>
</dbReference>
<dbReference type="InterPro" id="IPR000182">
    <property type="entry name" value="GNAT_dom"/>
</dbReference>
<dbReference type="STRING" id="942150.IV64_GL002793"/>
<dbReference type="EMBL" id="JQCL01000059">
    <property type="protein sequence ID" value="KRO10484.1"/>
    <property type="molecule type" value="Genomic_DNA"/>
</dbReference>
<dbReference type="InterPro" id="IPR050769">
    <property type="entry name" value="NAT_camello-type"/>
</dbReference>
<dbReference type="RefSeq" id="WP_057706620.1">
    <property type="nucleotide sequence ID" value="NZ_JQCL01000059.1"/>
</dbReference>
<dbReference type="GO" id="GO:0008080">
    <property type="term" value="F:N-acetyltransferase activity"/>
    <property type="evidence" value="ECO:0007669"/>
    <property type="project" value="InterPro"/>
</dbReference>
<evidence type="ECO:0000259" key="2">
    <source>
        <dbReference type="PROSITE" id="PS51186"/>
    </source>
</evidence>
<reference evidence="3 4" key="1">
    <citation type="journal article" date="2015" name="Genome Announc.">
        <title>Expanding the biotechnology potential of lactobacilli through comparative genomics of 213 strains and associated genera.</title>
        <authorList>
            <person name="Sun Z."/>
            <person name="Harris H.M."/>
            <person name="McCann A."/>
            <person name="Guo C."/>
            <person name="Argimon S."/>
            <person name="Zhang W."/>
            <person name="Yang X."/>
            <person name="Jeffery I.B."/>
            <person name="Cooney J.C."/>
            <person name="Kagawa T.F."/>
            <person name="Liu W."/>
            <person name="Song Y."/>
            <person name="Salvetti E."/>
            <person name="Wrobel A."/>
            <person name="Rasinkangas P."/>
            <person name="Parkhill J."/>
            <person name="Rea M.C."/>
            <person name="O'Sullivan O."/>
            <person name="Ritari J."/>
            <person name="Douillard F.P."/>
            <person name="Paul Ross R."/>
            <person name="Yang R."/>
            <person name="Briner A.E."/>
            <person name="Felis G.E."/>
            <person name="de Vos W.M."/>
            <person name="Barrangou R."/>
            <person name="Klaenhammer T.R."/>
            <person name="Caufield P.W."/>
            <person name="Cui Y."/>
            <person name="Zhang H."/>
            <person name="O'Toole P.W."/>
        </authorList>
    </citation>
    <scope>NUCLEOTIDE SEQUENCE [LARGE SCALE GENOMIC DNA]</scope>
    <source>
        <strain evidence="3 4">LMG 26013</strain>
    </source>
</reference>
<protein>
    <submittedName>
        <fullName evidence="3">GNAT family acetyltransferase</fullName>
    </submittedName>
</protein>
<dbReference type="CDD" id="cd04301">
    <property type="entry name" value="NAT_SF"/>
    <property type="match status" value="1"/>
</dbReference>
<dbReference type="SUPFAM" id="SSF55729">
    <property type="entry name" value="Acyl-CoA N-acyltransferases (Nat)"/>
    <property type="match status" value="1"/>
</dbReference>
<dbReference type="Pfam" id="PF00583">
    <property type="entry name" value="Acetyltransf_1"/>
    <property type="match status" value="1"/>
</dbReference>
<dbReference type="Gene3D" id="3.40.630.30">
    <property type="match status" value="1"/>
</dbReference>
<dbReference type="AlphaFoldDB" id="A0A0R2M9E3"/>
<dbReference type="PANTHER" id="PTHR13947">
    <property type="entry name" value="GNAT FAMILY N-ACETYLTRANSFERASE"/>
    <property type="match status" value="1"/>
</dbReference>
<evidence type="ECO:0000313" key="3">
    <source>
        <dbReference type="EMBL" id="KRO10484.1"/>
    </source>
</evidence>